<keyword evidence="2" id="KW-1185">Reference proteome</keyword>
<organism evidence="2 3">
    <name type="scientific">Caenorhabditis tropicalis</name>
    <dbReference type="NCBI Taxonomy" id="1561998"/>
    <lineage>
        <taxon>Eukaryota</taxon>
        <taxon>Metazoa</taxon>
        <taxon>Ecdysozoa</taxon>
        <taxon>Nematoda</taxon>
        <taxon>Chromadorea</taxon>
        <taxon>Rhabditida</taxon>
        <taxon>Rhabditina</taxon>
        <taxon>Rhabditomorpha</taxon>
        <taxon>Rhabditoidea</taxon>
        <taxon>Rhabditidae</taxon>
        <taxon>Peloderinae</taxon>
        <taxon>Caenorhabditis</taxon>
    </lineage>
</organism>
<evidence type="ECO:0000256" key="1">
    <source>
        <dbReference type="SAM" id="MobiDB-lite"/>
    </source>
</evidence>
<dbReference type="Proteomes" id="UP000095282">
    <property type="component" value="Unplaced"/>
</dbReference>
<feature type="compositionally biased region" description="Polar residues" evidence="1">
    <location>
        <begin position="1"/>
        <end position="14"/>
    </location>
</feature>
<evidence type="ECO:0000313" key="2">
    <source>
        <dbReference type="Proteomes" id="UP000095282"/>
    </source>
</evidence>
<dbReference type="WBParaSite" id="Csp11.Scaffold629.g8228.t1">
    <property type="protein sequence ID" value="Csp11.Scaffold629.g8228.t1"/>
    <property type="gene ID" value="Csp11.Scaffold629.g8228"/>
</dbReference>
<accession>A0A1I7UDH3</accession>
<protein>
    <submittedName>
        <fullName evidence="3">Uncharacterized protein</fullName>
    </submittedName>
</protein>
<feature type="region of interest" description="Disordered" evidence="1">
    <location>
        <begin position="1"/>
        <end position="20"/>
    </location>
</feature>
<name>A0A1I7UDH3_9PELO</name>
<evidence type="ECO:0000313" key="3">
    <source>
        <dbReference type="WBParaSite" id="Csp11.Scaffold629.g8228.t1"/>
    </source>
</evidence>
<dbReference type="AlphaFoldDB" id="A0A1I7UDH3"/>
<reference evidence="3" key="1">
    <citation type="submission" date="2016-11" db="UniProtKB">
        <authorList>
            <consortium name="WormBaseParasite"/>
        </authorList>
    </citation>
    <scope>IDENTIFICATION</scope>
</reference>
<sequence length="91" mass="9729">MWNNEFQWESSFSDSRPPGGDDVFRDGFMIPCPLISKEKGETSTSFCSGVVNRLVESSGGGDVESKLLFGGGGGGGEDSRSNCFSGSFLRF</sequence>
<proteinExistence type="predicted"/>